<accession>A0A1I3L1A7</accession>
<evidence type="ECO:0000259" key="2">
    <source>
        <dbReference type="Pfam" id="PF13309"/>
    </source>
</evidence>
<dbReference type="InterPro" id="IPR013559">
    <property type="entry name" value="YheO"/>
</dbReference>
<keyword evidence="3" id="KW-0238">DNA-binding</keyword>
<dbReference type="EMBL" id="FOQU01000004">
    <property type="protein sequence ID" value="SFI78175.1"/>
    <property type="molecule type" value="Genomic_DNA"/>
</dbReference>
<dbReference type="Proteomes" id="UP000199548">
    <property type="component" value="Unassembled WGS sequence"/>
</dbReference>
<feature type="domain" description="YheO-like" evidence="1">
    <location>
        <begin position="40"/>
        <end position="149"/>
    </location>
</feature>
<dbReference type="GO" id="GO:0003677">
    <property type="term" value="F:DNA binding"/>
    <property type="evidence" value="ECO:0007669"/>
    <property type="project" value="UniProtKB-KW"/>
</dbReference>
<dbReference type="STRING" id="420953.SAMN05192543_104196"/>
<dbReference type="PANTHER" id="PTHR35568">
    <property type="entry name" value="TRANSCRIPTIONAL REGULATOR DAUR"/>
    <property type="match status" value="1"/>
</dbReference>
<dbReference type="AlphaFoldDB" id="A0A1I3L1A7"/>
<dbReference type="PANTHER" id="PTHR35568:SF1">
    <property type="entry name" value="TRANSCRIPTIONAL REGULATOR DAUR"/>
    <property type="match status" value="1"/>
</dbReference>
<evidence type="ECO:0000313" key="4">
    <source>
        <dbReference type="Proteomes" id="UP000199548"/>
    </source>
</evidence>
<dbReference type="InterPro" id="IPR039445">
    <property type="entry name" value="DauR-like_HTH"/>
</dbReference>
<keyword evidence="4" id="KW-1185">Reference proteome</keyword>
<gene>
    <name evidence="3" type="ORF">SAMN05192543_104196</name>
</gene>
<dbReference type="InterPro" id="IPR039446">
    <property type="entry name" value="DauR-like"/>
</dbReference>
<organism evidence="3 4">
    <name type="scientific">Paraburkholderia megapolitana</name>
    <dbReference type="NCBI Taxonomy" id="420953"/>
    <lineage>
        <taxon>Bacteria</taxon>
        <taxon>Pseudomonadati</taxon>
        <taxon>Pseudomonadota</taxon>
        <taxon>Betaproteobacteria</taxon>
        <taxon>Burkholderiales</taxon>
        <taxon>Burkholderiaceae</taxon>
        <taxon>Paraburkholderia</taxon>
    </lineage>
</organism>
<dbReference type="Pfam" id="PF08348">
    <property type="entry name" value="PAS_6"/>
    <property type="match status" value="1"/>
</dbReference>
<feature type="domain" description="Transcriptional regulator DauR-like HTH" evidence="2">
    <location>
        <begin position="175"/>
        <end position="233"/>
    </location>
</feature>
<sequence length="237" mass="25950">MQPGHPGATQPRLDELSIFRHYIQMAKQTKRTPEQTLLIDQLKQVAHGLGETFAPFCEVVVHDLLHPKHAIVAIHNNLSGRQVGAPATELGLARIGDADYPQVLANYPNQFVDGRQAKSTSIGIKDSTGRYVAALCVNVDLTLFRGMQAMLTQFGTSDPNAAPQESLDPAGADTIRCRIDRFAASLSTAPRSLKAEDRRLLMQELKQSGCLEVRRAMEIVAQYLGVSRATVYGDAKE</sequence>
<dbReference type="Pfam" id="PF13309">
    <property type="entry name" value="HTH_22"/>
    <property type="match status" value="1"/>
</dbReference>
<evidence type="ECO:0000313" key="3">
    <source>
        <dbReference type="EMBL" id="SFI78175.1"/>
    </source>
</evidence>
<protein>
    <submittedName>
        <fullName evidence="3">Predicted transcriptional regulator YheO, contains PAS and DNA-binding HTH domains</fullName>
    </submittedName>
</protein>
<proteinExistence type="predicted"/>
<evidence type="ECO:0000259" key="1">
    <source>
        <dbReference type="Pfam" id="PF08348"/>
    </source>
</evidence>
<name>A0A1I3L1A7_9BURK</name>
<reference evidence="3 4" key="1">
    <citation type="submission" date="2016-10" db="EMBL/GenBank/DDBJ databases">
        <authorList>
            <person name="de Groot N.N."/>
        </authorList>
    </citation>
    <scope>NUCLEOTIDE SEQUENCE [LARGE SCALE GENOMIC DNA]</scope>
    <source>
        <strain evidence="3 4">LMG 23650</strain>
    </source>
</reference>